<dbReference type="InterPro" id="IPR039565">
    <property type="entry name" value="BamD-like"/>
</dbReference>
<evidence type="ECO:0000256" key="5">
    <source>
        <dbReference type="ARBA" id="ARBA00023288"/>
    </source>
</evidence>
<evidence type="ECO:0000256" key="4">
    <source>
        <dbReference type="ARBA" id="ARBA00023237"/>
    </source>
</evidence>
<name>A0A444J0J8_9BACT</name>
<evidence type="ECO:0000256" key="3">
    <source>
        <dbReference type="ARBA" id="ARBA00023139"/>
    </source>
</evidence>
<keyword evidence="1" id="KW-0732">Signal</keyword>
<dbReference type="HAMAP" id="MF_00922">
    <property type="entry name" value="OM_assembly_BamD"/>
    <property type="match status" value="1"/>
</dbReference>
<dbReference type="GO" id="GO:1990063">
    <property type="term" value="C:Bam protein complex"/>
    <property type="evidence" value="ECO:0007669"/>
    <property type="project" value="TreeGrafter"/>
</dbReference>
<evidence type="ECO:0000313" key="7">
    <source>
        <dbReference type="EMBL" id="RWX46543.1"/>
    </source>
</evidence>
<gene>
    <name evidence="7" type="ORF">H206_00312</name>
</gene>
<keyword evidence="5" id="KW-0449">Lipoprotein</keyword>
<dbReference type="EMBL" id="MTKO01000060">
    <property type="protein sequence ID" value="RWX46543.1"/>
    <property type="molecule type" value="Genomic_DNA"/>
</dbReference>
<evidence type="ECO:0000256" key="1">
    <source>
        <dbReference type="ARBA" id="ARBA00022729"/>
    </source>
</evidence>
<evidence type="ECO:0000259" key="6">
    <source>
        <dbReference type="Pfam" id="PF13525"/>
    </source>
</evidence>
<dbReference type="InterPro" id="IPR017689">
    <property type="entry name" value="BamD"/>
</dbReference>
<keyword evidence="8" id="KW-1185">Reference proteome</keyword>
<proteinExistence type="inferred from homology"/>
<dbReference type="PROSITE" id="PS51257">
    <property type="entry name" value="PROKAR_LIPOPROTEIN"/>
    <property type="match status" value="1"/>
</dbReference>
<comment type="caution">
    <text evidence="7">The sequence shown here is derived from an EMBL/GenBank/DDBJ whole genome shotgun (WGS) entry which is preliminary data.</text>
</comment>
<protein>
    <submittedName>
        <fullName evidence="7">Beta-barrel assembly machine subunit BamD</fullName>
    </submittedName>
</protein>
<dbReference type="AlphaFoldDB" id="A0A444J0J8"/>
<dbReference type="PANTHER" id="PTHR37423:SF1">
    <property type="entry name" value="OUTER MEMBRANE PROTEIN ASSEMBLY FACTOR BAMD"/>
    <property type="match status" value="1"/>
</dbReference>
<dbReference type="NCBIfam" id="TIGR03302">
    <property type="entry name" value="OM_YfiO"/>
    <property type="match status" value="1"/>
</dbReference>
<keyword evidence="3" id="KW-0564">Palmitate</keyword>
<dbReference type="PANTHER" id="PTHR37423">
    <property type="entry name" value="SOLUBLE LYTIC MUREIN TRANSGLYCOSYLASE-RELATED"/>
    <property type="match status" value="1"/>
</dbReference>
<dbReference type="Pfam" id="PF13525">
    <property type="entry name" value="YfiO"/>
    <property type="match status" value="1"/>
</dbReference>
<evidence type="ECO:0000256" key="2">
    <source>
        <dbReference type="ARBA" id="ARBA00023136"/>
    </source>
</evidence>
<dbReference type="InterPro" id="IPR011990">
    <property type="entry name" value="TPR-like_helical_dom_sf"/>
</dbReference>
<keyword evidence="4" id="KW-0998">Cell outer membrane</keyword>
<dbReference type="SUPFAM" id="SSF48452">
    <property type="entry name" value="TPR-like"/>
    <property type="match status" value="1"/>
</dbReference>
<dbReference type="Proteomes" id="UP000287853">
    <property type="component" value="Unassembled WGS sequence"/>
</dbReference>
<evidence type="ECO:0000313" key="8">
    <source>
        <dbReference type="Proteomes" id="UP000287853"/>
    </source>
</evidence>
<organism evidence="7 8">
    <name type="scientific">Candidatus Electrothrix aarhusensis</name>
    <dbReference type="NCBI Taxonomy" id="1859131"/>
    <lineage>
        <taxon>Bacteria</taxon>
        <taxon>Pseudomonadati</taxon>
        <taxon>Thermodesulfobacteriota</taxon>
        <taxon>Desulfobulbia</taxon>
        <taxon>Desulfobulbales</taxon>
        <taxon>Desulfobulbaceae</taxon>
        <taxon>Candidatus Electrothrix</taxon>
    </lineage>
</organism>
<dbReference type="GO" id="GO:0051205">
    <property type="term" value="P:protein insertion into membrane"/>
    <property type="evidence" value="ECO:0007669"/>
    <property type="project" value="TreeGrafter"/>
</dbReference>
<keyword evidence="2" id="KW-0472">Membrane</keyword>
<feature type="domain" description="Outer membrane lipoprotein BamD-like" evidence="6">
    <location>
        <begin position="58"/>
        <end position="230"/>
    </location>
</feature>
<sequence length="279" mass="32282">MMTKKYSDKYGTLTRTAVYFFLVTTCLSLTGCATTEGMFSSWSFFGSGGEQEEEFDSANKLIVQGMESYKIGRYNTAMKDFQEIKDRYPFSPEALLAELKLADCEYYNDKYEEAKELYKEFEERHPTNEAIPYVMFQIGMCDYSRTDRIDRDSTGAQDAIKSFSRLLRAYPDSPYTREAKARIRTAREFIVNHEYYVAVFYVRTKKYDQAKHRLKYILTMYPDASIIPKAKSLQERLAAGDPPKWGLDKWLPALTMPTWNLADIGIGTQDDDVENQIGQ</sequence>
<dbReference type="Gene3D" id="1.25.40.10">
    <property type="entry name" value="Tetratricopeptide repeat domain"/>
    <property type="match status" value="1"/>
</dbReference>
<reference evidence="7 8" key="1">
    <citation type="submission" date="2017-01" db="EMBL/GenBank/DDBJ databases">
        <title>The cable genome- insights into the physiology and evolution of filamentous bacteria capable of sulfide oxidation via long distance electron transfer.</title>
        <authorList>
            <person name="Schreiber L."/>
            <person name="Bjerg J.T."/>
            <person name="Boggild A."/>
            <person name="Van De Vossenberg J."/>
            <person name="Meysman F."/>
            <person name="Nielsen L.P."/>
            <person name="Schramm A."/>
            <person name="Kjeldsen K.U."/>
        </authorList>
    </citation>
    <scope>NUCLEOTIDE SEQUENCE [LARGE SCALE GENOMIC DNA]</scope>
    <source>
        <strain evidence="7">MCF</strain>
    </source>
</reference>
<accession>A0A444J0J8</accession>